<dbReference type="EMBL" id="JACHIP010000001">
    <property type="protein sequence ID" value="MBB5055385.1"/>
    <property type="molecule type" value="Genomic_DNA"/>
</dbReference>
<dbReference type="InterPro" id="IPR000182">
    <property type="entry name" value="GNAT_dom"/>
</dbReference>
<dbReference type="InterPro" id="IPR016181">
    <property type="entry name" value="Acyl_CoA_acyltransferase"/>
</dbReference>
<dbReference type="Proteomes" id="UP000540989">
    <property type="component" value="Unassembled WGS sequence"/>
</dbReference>
<dbReference type="GO" id="GO:0016747">
    <property type="term" value="F:acyltransferase activity, transferring groups other than amino-acyl groups"/>
    <property type="evidence" value="ECO:0007669"/>
    <property type="project" value="InterPro"/>
</dbReference>
<feature type="domain" description="N-acetyltransferase" evidence="1">
    <location>
        <begin position="18"/>
        <end position="160"/>
    </location>
</feature>
<comment type="caution">
    <text evidence="2">The sequence shown here is derived from an EMBL/GenBank/DDBJ whole genome shotgun (WGS) entry which is preliminary data.</text>
</comment>
<evidence type="ECO:0000313" key="2">
    <source>
        <dbReference type="EMBL" id="MBB5055385.1"/>
    </source>
</evidence>
<keyword evidence="2" id="KW-0808">Transferase</keyword>
<name>A0A7W8E2Q6_9BACT</name>
<protein>
    <submittedName>
        <fullName evidence="2">Putative acetyltransferase</fullName>
    </submittedName>
</protein>
<gene>
    <name evidence="2" type="ORF">HDF16_000054</name>
</gene>
<keyword evidence="3" id="KW-1185">Reference proteome</keyword>
<dbReference type="AlphaFoldDB" id="A0A7W8E2Q6"/>
<accession>A0A7W8E2Q6</accession>
<organism evidence="2 3">
    <name type="scientific">Granulicella aggregans</name>
    <dbReference type="NCBI Taxonomy" id="474949"/>
    <lineage>
        <taxon>Bacteria</taxon>
        <taxon>Pseudomonadati</taxon>
        <taxon>Acidobacteriota</taxon>
        <taxon>Terriglobia</taxon>
        <taxon>Terriglobales</taxon>
        <taxon>Acidobacteriaceae</taxon>
        <taxon>Granulicella</taxon>
    </lineage>
</organism>
<dbReference type="Pfam" id="PF00583">
    <property type="entry name" value="Acetyltransf_1"/>
    <property type="match status" value="1"/>
</dbReference>
<dbReference type="SUPFAM" id="SSF55729">
    <property type="entry name" value="Acyl-CoA N-acyltransferases (Nat)"/>
    <property type="match status" value="1"/>
</dbReference>
<evidence type="ECO:0000313" key="3">
    <source>
        <dbReference type="Proteomes" id="UP000540989"/>
    </source>
</evidence>
<dbReference type="PROSITE" id="PS51186">
    <property type="entry name" value="GNAT"/>
    <property type="match status" value="1"/>
</dbReference>
<reference evidence="2 3" key="1">
    <citation type="submission" date="2020-08" db="EMBL/GenBank/DDBJ databases">
        <title>Genomic Encyclopedia of Type Strains, Phase IV (KMG-V): Genome sequencing to study the core and pangenomes of soil and plant-associated prokaryotes.</title>
        <authorList>
            <person name="Whitman W."/>
        </authorList>
    </citation>
    <scope>NUCLEOTIDE SEQUENCE [LARGE SCALE GENOMIC DNA]</scope>
    <source>
        <strain evidence="2 3">M8UP14</strain>
    </source>
</reference>
<dbReference type="CDD" id="cd04301">
    <property type="entry name" value="NAT_SF"/>
    <property type="match status" value="1"/>
</dbReference>
<dbReference type="Gene3D" id="3.40.630.30">
    <property type="match status" value="1"/>
</dbReference>
<dbReference type="RefSeq" id="WP_184213034.1">
    <property type="nucleotide sequence ID" value="NZ_JACHIP010000001.1"/>
</dbReference>
<sequence>MNDLDVVEAVQADHAVLANLLEFYVYDFSELLNLEVGESGRFDYPGLSLYWSESDRHAFLIRKDGKLAGLALVQKVEEVWDIAEFFVLRAYRRKGVAKHAAKEVWSRFPGEWRVRVRDRNLPALRFWELAIAEFAGREVQPIATQVEGEDWSFFSFESKG</sequence>
<evidence type="ECO:0000259" key="1">
    <source>
        <dbReference type="PROSITE" id="PS51186"/>
    </source>
</evidence>
<proteinExistence type="predicted"/>